<evidence type="ECO:0000256" key="4">
    <source>
        <dbReference type="ARBA" id="ARBA00023163"/>
    </source>
</evidence>
<keyword evidence="4" id="KW-0804">Transcription</keyword>
<name>A0AAU7DVW4_9MICO</name>
<dbReference type="PRINTS" id="PR00455">
    <property type="entry name" value="HTHTETR"/>
</dbReference>
<gene>
    <name evidence="7" type="ORF">V5R04_14575</name>
</gene>
<organism evidence="7">
    <name type="scientific">Jonesiaceae bacterium BS-20</name>
    <dbReference type="NCBI Taxonomy" id="3120821"/>
    <lineage>
        <taxon>Bacteria</taxon>
        <taxon>Bacillati</taxon>
        <taxon>Actinomycetota</taxon>
        <taxon>Actinomycetes</taxon>
        <taxon>Micrococcales</taxon>
        <taxon>Jonesiaceae</taxon>
    </lineage>
</organism>
<keyword evidence="1" id="KW-0678">Repressor</keyword>
<proteinExistence type="predicted"/>
<dbReference type="PANTHER" id="PTHR47506">
    <property type="entry name" value="TRANSCRIPTIONAL REGULATORY PROTEIN"/>
    <property type="match status" value="1"/>
</dbReference>
<evidence type="ECO:0000256" key="2">
    <source>
        <dbReference type="ARBA" id="ARBA00023015"/>
    </source>
</evidence>
<dbReference type="AlphaFoldDB" id="A0AAU7DVW4"/>
<keyword evidence="3 5" id="KW-0238">DNA-binding</keyword>
<dbReference type="Pfam" id="PF13977">
    <property type="entry name" value="TetR_C_6"/>
    <property type="match status" value="1"/>
</dbReference>
<accession>A0AAU7DVW4</accession>
<dbReference type="PANTHER" id="PTHR47506:SF6">
    <property type="entry name" value="HTH-TYPE TRANSCRIPTIONAL REPRESSOR NEMR"/>
    <property type="match status" value="1"/>
</dbReference>
<dbReference type="PROSITE" id="PS50977">
    <property type="entry name" value="HTH_TETR_2"/>
    <property type="match status" value="1"/>
</dbReference>
<evidence type="ECO:0000256" key="3">
    <source>
        <dbReference type="ARBA" id="ARBA00023125"/>
    </source>
</evidence>
<protein>
    <submittedName>
        <fullName evidence="7">TetR/AcrR family transcriptional regulator</fullName>
    </submittedName>
</protein>
<evidence type="ECO:0000256" key="1">
    <source>
        <dbReference type="ARBA" id="ARBA00022491"/>
    </source>
</evidence>
<dbReference type="InterPro" id="IPR039538">
    <property type="entry name" value="BetI_C"/>
</dbReference>
<sequence length="281" mass="30738">MARRGGYAKGAISRELILDRAVELFGEVGYSAASLRDVARHSGMTHSGLLHHFPNKEALLAGVLERRDKVEYERFATMAGGTEEAKHGLFELLDHEVHDVPGFRLFNMLAAEATSQKHPANSYFVDRYRKTHALVTDIMQSVRDAGSLKTDIDTGSLARMSIALMDGLQLQWLLEATQTGELDAAKPCDVVKDCDQAEHVVPSEPVGGPPVTANNESEKATAFDMGEVYADFLKLLGIEFSSLQAEETAVATDTVESLQDKVESVARQVNPVTEHRVKQAS</sequence>
<feature type="DNA-binding region" description="H-T-H motif" evidence="5">
    <location>
        <begin position="34"/>
        <end position="53"/>
    </location>
</feature>
<dbReference type="Pfam" id="PF00440">
    <property type="entry name" value="TetR_N"/>
    <property type="match status" value="1"/>
</dbReference>
<evidence type="ECO:0000259" key="6">
    <source>
        <dbReference type="PROSITE" id="PS50977"/>
    </source>
</evidence>
<reference evidence="7" key="1">
    <citation type="submission" date="2024-02" db="EMBL/GenBank/DDBJ databases">
        <title>Tomenella chthoni gen. nov. sp. nov., a member of the family Jonesiaceae isolated from bat guano.</title>
        <authorList>
            <person name="Miller S.L."/>
            <person name="King J."/>
            <person name="Sankaranarayanan K."/>
            <person name="Lawson P.A."/>
        </authorList>
    </citation>
    <scope>NUCLEOTIDE SEQUENCE</scope>
    <source>
        <strain evidence="7">BS-20</strain>
    </source>
</reference>
<keyword evidence="2" id="KW-0805">Transcription regulation</keyword>
<evidence type="ECO:0000313" key="7">
    <source>
        <dbReference type="EMBL" id="XBH21417.1"/>
    </source>
</evidence>
<evidence type="ECO:0000256" key="5">
    <source>
        <dbReference type="PROSITE-ProRule" id="PRU00335"/>
    </source>
</evidence>
<dbReference type="InterPro" id="IPR036271">
    <property type="entry name" value="Tet_transcr_reg_TetR-rel_C_sf"/>
</dbReference>
<dbReference type="Gene3D" id="1.10.357.10">
    <property type="entry name" value="Tetracycline Repressor, domain 2"/>
    <property type="match status" value="1"/>
</dbReference>
<dbReference type="InterPro" id="IPR001647">
    <property type="entry name" value="HTH_TetR"/>
</dbReference>
<dbReference type="EMBL" id="CP146203">
    <property type="protein sequence ID" value="XBH21417.1"/>
    <property type="molecule type" value="Genomic_DNA"/>
</dbReference>
<dbReference type="GO" id="GO:0003677">
    <property type="term" value="F:DNA binding"/>
    <property type="evidence" value="ECO:0007669"/>
    <property type="project" value="UniProtKB-UniRule"/>
</dbReference>
<dbReference type="SUPFAM" id="SSF46689">
    <property type="entry name" value="Homeodomain-like"/>
    <property type="match status" value="1"/>
</dbReference>
<feature type="domain" description="HTH tetR-type" evidence="6">
    <location>
        <begin position="11"/>
        <end position="71"/>
    </location>
</feature>
<dbReference type="SUPFAM" id="SSF48498">
    <property type="entry name" value="Tetracyclin repressor-like, C-terminal domain"/>
    <property type="match status" value="1"/>
</dbReference>
<dbReference type="InterPro" id="IPR009057">
    <property type="entry name" value="Homeodomain-like_sf"/>
</dbReference>